<evidence type="ECO:0000313" key="3">
    <source>
        <dbReference type="EMBL" id="OGH83822.1"/>
    </source>
</evidence>
<protein>
    <recommendedName>
        <fullName evidence="2">Phosphatidic acid phosphatase type 2/haloperoxidase domain-containing protein</fullName>
    </recommendedName>
</protein>
<proteinExistence type="predicted"/>
<feature type="domain" description="Phosphatidic acid phosphatase type 2/haloperoxidase" evidence="2">
    <location>
        <begin position="58"/>
        <end position="172"/>
    </location>
</feature>
<reference evidence="3 4" key="1">
    <citation type="journal article" date="2016" name="Nat. Commun.">
        <title>Thousands of microbial genomes shed light on interconnected biogeochemical processes in an aquifer system.</title>
        <authorList>
            <person name="Anantharaman K."/>
            <person name="Brown C.T."/>
            <person name="Hug L.A."/>
            <person name="Sharon I."/>
            <person name="Castelle C.J."/>
            <person name="Probst A.J."/>
            <person name="Thomas B.C."/>
            <person name="Singh A."/>
            <person name="Wilkins M.J."/>
            <person name="Karaoz U."/>
            <person name="Brodie E.L."/>
            <person name="Williams K.H."/>
            <person name="Hubbard S.S."/>
            <person name="Banfield J.F."/>
        </authorList>
    </citation>
    <scope>NUCLEOTIDE SEQUENCE [LARGE SCALE GENOMIC DNA]</scope>
</reference>
<feature type="transmembrane region" description="Helical" evidence="1">
    <location>
        <begin position="31"/>
        <end position="49"/>
    </location>
</feature>
<dbReference type="Proteomes" id="UP000177803">
    <property type="component" value="Unassembled WGS sequence"/>
</dbReference>
<accession>A0A1F6NIY1</accession>
<feature type="transmembrane region" description="Helical" evidence="1">
    <location>
        <begin position="115"/>
        <end position="144"/>
    </location>
</feature>
<evidence type="ECO:0000259" key="2">
    <source>
        <dbReference type="SMART" id="SM00014"/>
    </source>
</evidence>
<dbReference type="Gene3D" id="1.20.144.10">
    <property type="entry name" value="Phosphatidic acid phosphatase type 2/haloperoxidase"/>
    <property type="match status" value="1"/>
</dbReference>
<keyword evidence="1" id="KW-1133">Transmembrane helix</keyword>
<dbReference type="InterPro" id="IPR036938">
    <property type="entry name" value="PAP2/HPO_sf"/>
</dbReference>
<keyword evidence="1" id="KW-0812">Transmembrane</keyword>
<evidence type="ECO:0000256" key="1">
    <source>
        <dbReference type="SAM" id="Phobius"/>
    </source>
</evidence>
<name>A0A1F6NIY1_9BACT</name>
<dbReference type="EMBL" id="MFQR01000060">
    <property type="protein sequence ID" value="OGH83822.1"/>
    <property type="molecule type" value="Genomic_DNA"/>
</dbReference>
<dbReference type="SMART" id="SM00014">
    <property type="entry name" value="acidPPc"/>
    <property type="match status" value="1"/>
</dbReference>
<evidence type="ECO:0000313" key="4">
    <source>
        <dbReference type="Proteomes" id="UP000177803"/>
    </source>
</evidence>
<dbReference type="SUPFAM" id="SSF48317">
    <property type="entry name" value="Acid phosphatase/Vanadium-dependent haloperoxidase"/>
    <property type="match status" value="1"/>
</dbReference>
<dbReference type="AlphaFoldDB" id="A0A1F6NIY1"/>
<dbReference type="PANTHER" id="PTHR14969">
    <property type="entry name" value="SPHINGOSINE-1-PHOSPHATE PHOSPHOHYDROLASE"/>
    <property type="match status" value="1"/>
</dbReference>
<keyword evidence="1" id="KW-0472">Membrane</keyword>
<feature type="transmembrane region" description="Helical" evidence="1">
    <location>
        <begin position="156"/>
        <end position="175"/>
    </location>
</feature>
<organism evidence="3 4">
    <name type="scientific">Candidatus Magasanikbacteria bacterium RIFOXYA2_FULL_44_8</name>
    <dbReference type="NCBI Taxonomy" id="1798696"/>
    <lineage>
        <taxon>Bacteria</taxon>
        <taxon>Candidatus Magasanikiibacteriota</taxon>
    </lineage>
</organism>
<comment type="caution">
    <text evidence="3">The sequence shown here is derived from an EMBL/GenBank/DDBJ whole genome shotgun (WGS) entry which is preliminary data.</text>
</comment>
<gene>
    <name evidence="3" type="ORF">A2261_03290</name>
</gene>
<dbReference type="Pfam" id="PF01569">
    <property type="entry name" value="PAP2"/>
    <property type="match status" value="1"/>
</dbReference>
<sequence>MDINTAIYLKLNAPLGKNKWLDAFGRAGAEWVIFGLAAWFVVTIFLAFAPDYRKCALVMGVTVVTALVGWALNFFFAFLVREPRPYIALGQDHSMFHPYIPSLHRWKSFPSDHAMWSFTICFMALVWHLPMAWPLFILALWIGWSRVFAGVHYPSDIIGGFAVAAFTGSVMNLFIN</sequence>
<dbReference type="PANTHER" id="PTHR14969:SF13">
    <property type="entry name" value="AT30094P"/>
    <property type="match status" value="1"/>
</dbReference>
<dbReference type="InterPro" id="IPR000326">
    <property type="entry name" value="PAP2/HPO"/>
</dbReference>
<feature type="transmembrane region" description="Helical" evidence="1">
    <location>
        <begin position="56"/>
        <end position="80"/>
    </location>
</feature>